<evidence type="ECO:0000259" key="12">
    <source>
        <dbReference type="SMART" id="SM00662"/>
    </source>
</evidence>
<name>A0A9E2KWR1_9BACT</name>
<dbReference type="HAMAP" id="MF_00059">
    <property type="entry name" value="RNApol_bact_RpoA"/>
    <property type="match status" value="1"/>
</dbReference>
<dbReference type="SMART" id="SM00662">
    <property type="entry name" value="RPOLD"/>
    <property type="match status" value="1"/>
</dbReference>
<dbReference type="Pfam" id="PF01193">
    <property type="entry name" value="RNA_pol_L"/>
    <property type="match status" value="1"/>
</dbReference>
<dbReference type="AlphaFoldDB" id="A0A9E2KWR1"/>
<evidence type="ECO:0000256" key="1">
    <source>
        <dbReference type="ARBA" id="ARBA00007123"/>
    </source>
</evidence>
<dbReference type="NCBIfam" id="TIGR02027">
    <property type="entry name" value="rpoA"/>
    <property type="match status" value="1"/>
</dbReference>
<dbReference type="GO" id="GO:0046983">
    <property type="term" value="F:protein dimerization activity"/>
    <property type="evidence" value="ECO:0007669"/>
    <property type="project" value="InterPro"/>
</dbReference>
<dbReference type="GO" id="GO:0006351">
    <property type="term" value="P:DNA-templated transcription"/>
    <property type="evidence" value="ECO:0007669"/>
    <property type="project" value="UniProtKB-UniRule"/>
</dbReference>
<sequence>MKKFSRFQLNAITTEENCNKARIVLQPLEDGFGTTIGNALRRVCLSSIPGVSVFAIKIPNVTHEFQGINGVYEDVVQIILNLKRLIIKGDQDILSEDELNSKTIEDWPTLKINVKGKRDVTAADIECPAGFSIVNNDLHIATLTDDVEFNMEIYAKWDRGYKTAEENKEFVNSISIIPTDSNFTPVLAFNFVVNKVKTSKLISSDSLELEIATNGAISANDALVIAAKILTSHLEPIININETLSSKLEVLGDDTLENTKKSLFIPIEDLDLTVRAYNALRLSGILTTQEIIDKTKAEIAKIKNLGRKSVNEIIQKIHDRGLKLRDE</sequence>
<dbReference type="GO" id="GO:0003677">
    <property type="term" value="F:DNA binding"/>
    <property type="evidence" value="ECO:0007669"/>
    <property type="project" value="UniProtKB-UniRule"/>
</dbReference>
<comment type="similarity">
    <text evidence="1 11">Belongs to the RNA polymerase alpha chain family.</text>
</comment>
<dbReference type="InterPro" id="IPR036643">
    <property type="entry name" value="RNApol_insert_sf"/>
</dbReference>
<feature type="region of interest" description="Alpha C-terminal domain (alpha-CTD)" evidence="11">
    <location>
        <begin position="259"/>
        <end position="327"/>
    </location>
</feature>
<comment type="function">
    <text evidence="11">DNA-dependent RNA polymerase catalyzes the transcription of DNA into RNA using the four ribonucleoside triphosphates as substrates.</text>
</comment>
<dbReference type="InterPro" id="IPR011773">
    <property type="entry name" value="DNA-dir_RpoA"/>
</dbReference>
<dbReference type="SUPFAM" id="SSF55257">
    <property type="entry name" value="RBP11-like subunits of RNA polymerase"/>
    <property type="match status" value="1"/>
</dbReference>
<dbReference type="NCBIfam" id="NF003519">
    <property type="entry name" value="PRK05182.2-5"/>
    <property type="match status" value="1"/>
</dbReference>
<dbReference type="Gene3D" id="1.10.150.20">
    <property type="entry name" value="5' to 3' exonuclease, C-terminal subdomain"/>
    <property type="match status" value="1"/>
</dbReference>
<evidence type="ECO:0000256" key="6">
    <source>
        <dbReference type="ARBA" id="ARBA00022695"/>
    </source>
</evidence>
<organism evidence="13 14">
    <name type="scientific">Candidatus Ureaplasma intestinipullorum</name>
    <dbReference type="NCBI Taxonomy" id="2838770"/>
    <lineage>
        <taxon>Bacteria</taxon>
        <taxon>Bacillati</taxon>
        <taxon>Mycoplasmatota</taxon>
        <taxon>Mycoplasmoidales</taxon>
        <taxon>Mycoplasmoidaceae</taxon>
        <taxon>Ureaplasma</taxon>
    </lineage>
</organism>
<evidence type="ECO:0000313" key="14">
    <source>
        <dbReference type="Proteomes" id="UP000824247"/>
    </source>
</evidence>
<comment type="subunit">
    <text evidence="11">Homodimer. The RNAP catalytic core consists of 2 alpha, 1 beta, 1 beta' and 1 omega subunit. When a sigma factor is associated with the core the holoenzyme is formed, which can initiate transcription.</text>
</comment>
<dbReference type="GO" id="GO:0005737">
    <property type="term" value="C:cytoplasm"/>
    <property type="evidence" value="ECO:0007669"/>
    <property type="project" value="UniProtKB-ARBA"/>
</dbReference>
<comment type="domain">
    <text evidence="11">The N-terminal domain is essential for RNAP assembly and basal transcription, whereas the C-terminal domain is involved in interaction with transcriptional regulators and with upstream promoter elements.</text>
</comment>
<dbReference type="Pfam" id="PF01000">
    <property type="entry name" value="RNA_pol_A_bac"/>
    <property type="match status" value="1"/>
</dbReference>
<keyword evidence="5 11" id="KW-0808">Transferase</keyword>
<comment type="caution">
    <text evidence="13">The sequence shown here is derived from an EMBL/GenBank/DDBJ whole genome shotgun (WGS) entry which is preliminary data.</text>
</comment>
<feature type="region of interest" description="Alpha N-terminal domain (alpha-NTD)" evidence="11">
    <location>
        <begin position="1"/>
        <end position="241"/>
    </location>
</feature>
<dbReference type="InterPro" id="IPR011262">
    <property type="entry name" value="DNA-dir_RNA_pol_insert"/>
</dbReference>
<keyword evidence="7 11" id="KW-0804">Transcription</keyword>
<dbReference type="EMBL" id="JAHLFM010000028">
    <property type="protein sequence ID" value="MBU3830917.1"/>
    <property type="molecule type" value="Genomic_DNA"/>
</dbReference>
<dbReference type="CDD" id="cd06928">
    <property type="entry name" value="RNAP_alpha_NTD"/>
    <property type="match status" value="1"/>
</dbReference>
<evidence type="ECO:0000256" key="4">
    <source>
        <dbReference type="ARBA" id="ARBA00022478"/>
    </source>
</evidence>
<evidence type="ECO:0000256" key="11">
    <source>
        <dbReference type="HAMAP-Rule" id="MF_00059"/>
    </source>
</evidence>
<evidence type="ECO:0000256" key="7">
    <source>
        <dbReference type="ARBA" id="ARBA00023163"/>
    </source>
</evidence>
<dbReference type="InterPro" id="IPR011263">
    <property type="entry name" value="DNA-dir_RNA_pol_RpoA/D/Rpb3"/>
</dbReference>
<comment type="catalytic activity">
    <reaction evidence="10 11">
        <text>RNA(n) + a ribonucleoside 5'-triphosphate = RNA(n+1) + diphosphate</text>
        <dbReference type="Rhea" id="RHEA:21248"/>
        <dbReference type="Rhea" id="RHEA-COMP:14527"/>
        <dbReference type="Rhea" id="RHEA-COMP:17342"/>
        <dbReference type="ChEBI" id="CHEBI:33019"/>
        <dbReference type="ChEBI" id="CHEBI:61557"/>
        <dbReference type="ChEBI" id="CHEBI:140395"/>
        <dbReference type="EC" id="2.7.7.6"/>
    </reaction>
</comment>
<dbReference type="Gene3D" id="2.170.120.12">
    <property type="entry name" value="DNA-directed RNA polymerase, insert domain"/>
    <property type="match status" value="1"/>
</dbReference>
<evidence type="ECO:0000256" key="10">
    <source>
        <dbReference type="ARBA" id="ARBA00048552"/>
    </source>
</evidence>
<dbReference type="SUPFAM" id="SSF47789">
    <property type="entry name" value="C-terminal domain of RNA polymerase alpha subunit"/>
    <property type="match status" value="1"/>
</dbReference>
<reference evidence="13" key="1">
    <citation type="journal article" date="2021" name="PeerJ">
        <title>Extensive microbial diversity within the chicken gut microbiome revealed by metagenomics and culture.</title>
        <authorList>
            <person name="Gilroy R."/>
            <person name="Ravi A."/>
            <person name="Getino M."/>
            <person name="Pursley I."/>
            <person name="Horton D.L."/>
            <person name="Alikhan N.F."/>
            <person name="Baker D."/>
            <person name="Gharbi K."/>
            <person name="Hall N."/>
            <person name="Watson M."/>
            <person name="Adriaenssens E.M."/>
            <person name="Foster-Nyarko E."/>
            <person name="Jarju S."/>
            <person name="Secka A."/>
            <person name="Antonio M."/>
            <person name="Oren A."/>
            <person name="Chaudhuri R.R."/>
            <person name="La Ragione R."/>
            <person name="Hildebrand F."/>
            <person name="Pallen M.J."/>
        </authorList>
    </citation>
    <scope>NUCLEOTIDE SEQUENCE</scope>
    <source>
        <strain evidence="13">A5-1222</strain>
    </source>
</reference>
<dbReference type="InterPro" id="IPR036603">
    <property type="entry name" value="RBP11-like"/>
</dbReference>
<keyword evidence="4 11" id="KW-0240">DNA-directed RNA polymerase</keyword>
<proteinExistence type="inferred from homology"/>
<evidence type="ECO:0000313" key="13">
    <source>
        <dbReference type="EMBL" id="MBU3830917.1"/>
    </source>
</evidence>
<evidence type="ECO:0000256" key="9">
    <source>
        <dbReference type="ARBA" id="ARBA00033070"/>
    </source>
</evidence>
<evidence type="ECO:0000256" key="8">
    <source>
        <dbReference type="ARBA" id="ARBA00032524"/>
    </source>
</evidence>
<dbReference type="GO" id="GO:0003899">
    <property type="term" value="F:DNA-directed RNA polymerase activity"/>
    <property type="evidence" value="ECO:0007669"/>
    <property type="project" value="UniProtKB-UniRule"/>
</dbReference>
<dbReference type="FunFam" id="2.170.120.12:FF:000001">
    <property type="entry name" value="DNA-directed RNA polymerase subunit alpha"/>
    <property type="match status" value="1"/>
</dbReference>
<accession>A0A9E2KWR1</accession>
<evidence type="ECO:0000256" key="5">
    <source>
        <dbReference type="ARBA" id="ARBA00022679"/>
    </source>
</evidence>
<evidence type="ECO:0000256" key="2">
    <source>
        <dbReference type="ARBA" id="ARBA00012418"/>
    </source>
</evidence>
<gene>
    <name evidence="11" type="primary">rpoA</name>
    <name evidence="13" type="ORF">H9897_02070</name>
</gene>
<dbReference type="Proteomes" id="UP000824247">
    <property type="component" value="Unassembled WGS sequence"/>
</dbReference>
<dbReference type="Pfam" id="PF03118">
    <property type="entry name" value="RNA_pol_A_CTD"/>
    <property type="match status" value="1"/>
</dbReference>
<reference evidence="13" key="2">
    <citation type="submission" date="2021-04" db="EMBL/GenBank/DDBJ databases">
        <authorList>
            <person name="Gilroy R."/>
        </authorList>
    </citation>
    <scope>NUCLEOTIDE SEQUENCE</scope>
    <source>
        <strain evidence="13">A5-1222</strain>
    </source>
</reference>
<dbReference type="EC" id="2.7.7.6" evidence="2 11"/>
<dbReference type="GO" id="GO:0000428">
    <property type="term" value="C:DNA-directed RNA polymerase complex"/>
    <property type="evidence" value="ECO:0007669"/>
    <property type="project" value="UniProtKB-KW"/>
</dbReference>
<dbReference type="Gene3D" id="3.30.1360.10">
    <property type="entry name" value="RNA polymerase, RBP11-like subunit"/>
    <property type="match status" value="1"/>
</dbReference>
<protein>
    <recommendedName>
        <fullName evidence="3 11">DNA-directed RNA polymerase subunit alpha</fullName>
        <shortName evidence="11">RNAP subunit alpha</shortName>
        <ecNumber evidence="2 11">2.7.7.6</ecNumber>
    </recommendedName>
    <alternativeName>
        <fullName evidence="9 11">RNA polymerase subunit alpha</fullName>
    </alternativeName>
    <alternativeName>
        <fullName evidence="8 11">Transcriptase subunit alpha</fullName>
    </alternativeName>
</protein>
<dbReference type="SUPFAM" id="SSF56553">
    <property type="entry name" value="Insert subdomain of RNA polymerase alpha subunit"/>
    <property type="match status" value="1"/>
</dbReference>
<evidence type="ECO:0000256" key="3">
    <source>
        <dbReference type="ARBA" id="ARBA00015972"/>
    </source>
</evidence>
<keyword evidence="6 11" id="KW-0548">Nucleotidyltransferase</keyword>
<dbReference type="InterPro" id="IPR011260">
    <property type="entry name" value="RNAP_asu_C"/>
</dbReference>
<feature type="domain" description="DNA-directed RNA polymerase RpoA/D/Rpb3-type" evidence="12">
    <location>
        <begin position="20"/>
        <end position="240"/>
    </location>
</feature>